<evidence type="ECO:0000313" key="2">
    <source>
        <dbReference type="Proteomes" id="UP000243528"/>
    </source>
</evidence>
<dbReference type="EMBL" id="PYGE01000028">
    <property type="protein sequence ID" value="PSK95771.1"/>
    <property type="molecule type" value="Genomic_DNA"/>
</dbReference>
<comment type="caution">
    <text evidence="1">The sequence shown here is derived from an EMBL/GenBank/DDBJ whole genome shotgun (WGS) entry which is preliminary data.</text>
</comment>
<dbReference type="Proteomes" id="UP000243528">
    <property type="component" value="Unassembled WGS sequence"/>
</dbReference>
<organism evidence="1 2">
    <name type="scientific">Haloactinopolyspora alba</name>
    <dbReference type="NCBI Taxonomy" id="648780"/>
    <lineage>
        <taxon>Bacteria</taxon>
        <taxon>Bacillati</taxon>
        <taxon>Actinomycetota</taxon>
        <taxon>Actinomycetes</taxon>
        <taxon>Jiangellales</taxon>
        <taxon>Jiangellaceae</taxon>
        <taxon>Haloactinopolyspora</taxon>
    </lineage>
</organism>
<keyword evidence="2" id="KW-1185">Reference proteome</keyword>
<sequence>MTVAELAEFWVHRVTVEPYEGEGAYGPIYGAPVADVACYVENRRQLVRDRTGAEVVSDTTIYAPVERAGLFPPGSRVALPDHTPVAATLVISTSPLTSGGLGLPDHVVIACK</sequence>
<accession>A0A2P8DEY4</accession>
<dbReference type="AlphaFoldDB" id="A0A2P8DEY4"/>
<dbReference type="OrthoDB" id="5082334at2"/>
<protein>
    <submittedName>
        <fullName evidence="1">Uncharacterized protein</fullName>
    </submittedName>
</protein>
<name>A0A2P8DEY4_9ACTN</name>
<reference evidence="1 2" key="1">
    <citation type="submission" date="2018-03" db="EMBL/GenBank/DDBJ databases">
        <title>Genomic Encyclopedia of Archaeal and Bacterial Type Strains, Phase II (KMG-II): from individual species to whole genera.</title>
        <authorList>
            <person name="Goeker M."/>
        </authorList>
    </citation>
    <scope>NUCLEOTIDE SEQUENCE [LARGE SCALE GENOMIC DNA]</scope>
    <source>
        <strain evidence="1 2">DSM 45211</strain>
    </source>
</reference>
<evidence type="ECO:0000313" key="1">
    <source>
        <dbReference type="EMBL" id="PSK95771.1"/>
    </source>
</evidence>
<proteinExistence type="predicted"/>
<gene>
    <name evidence="1" type="ORF">CLV30_12823</name>
</gene>
<dbReference type="RefSeq" id="WP_106539777.1">
    <property type="nucleotide sequence ID" value="NZ_PYGE01000028.1"/>
</dbReference>